<dbReference type="FunFam" id="2.10.50.30:FF:000004">
    <property type="entry name" value="Taste receptor type 1 member 3-like protein"/>
    <property type="match status" value="1"/>
</dbReference>
<feature type="transmembrane region" description="Helical" evidence="11">
    <location>
        <begin position="668"/>
        <end position="688"/>
    </location>
</feature>
<organism evidence="13 14">
    <name type="scientific">Nematostella vectensis</name>
    <name type="common">Starlet sea anemone</name>
    <dbReference type="NCBI Taxonomy" id="45351"/>
    <lineage>
        <taxon>Eukaryota</taxon>
        <taxon>Metazoa</taxon>
        <taxon>Cnidaria</taxon>
        <taxon>Anthozoa</taxon>
        <taxon>Hexacorallia</taxon>
        <taxon>Actiniaria</taxon>
        <taxon>Edwardsiidae</taxon>
        <taxon>Nematostella</taxon>
    </lineage>
</organism>
<feature type="transmembrane region" description="Helical" evidence="11">
    <location>
        <begin position="638"/>
        <end position="656"/>
    </location>
</feature>
<feature type="non-terminal residue" evidence="13">
    <location>
        <position position="701"/>
    </location>
</feature>
<dbReference type="PANTHER" id="PTHR24060">
    <property type="entry name" value="METABOTROPIC GLUTAMATE RECEPTOR"/>
    <property type="match status" value="1"/>
</dbReference>
<dbReference type="InterPro" id="IPR000068">
    <property type="entry name" value="GPCR_3_Ca_sens_rcpt-rel"/>
</dbReference>
<keyword evidence="3 11" id="KW-0812">Transmembrane</keyword>
<dbReference type="GO" id="GO:0051966">
    <property type="term" value="P:regulation of synaptic transmission, glutamatergic"/>
    <property type="evidence" value="ECO:0000318"/>
    <property type="project" value="GO_Central"/>
</dbReference>
<dbReference type="AlphaFoldDB" id="A7S0D2"/>
<dbReference type="InterPro" id="IPR000337">
    <property type="entry name" value="GPCR_3"/>
</dbReference>
<dbReference type="PhylomeDB" id="A7S0D2"/>
<sequence>KTKPISAVIGPAISWISIPIASLLGLYSIPQISYASTSRILSDKTRYRSFLRTVPSDEYQAWAMAEFVQYFEWNYVFLIASDDDYGKMGASAFKSAARRFNVCIANDEYIAFTSDRVKDYVRDTLGKLKSVERAKVIIVFSYLWQGEILLTEAERMNITDRTWITSDGWNTGAKLINVSKTMLEGIFTFAILSKPVPDFQKYVRNLSIRDAEENPWLLRYMEDILKCRRPGKYTVPSKMPGSYRTCGTHEKLPPETEVISELVPNVIDAVKATANALRAIIECQNGKVNCPKINEPISPDVFLSYVANTSFVGTDDVVVKFDGNGDLTSSGYIVRNLQVLANKKLEYVDVGNWSLVNETPKFNLNKSLIKWNRGARPLSTCFRVCLPGEKIVGQSECCWNCQRCEKGTVSSEAGSYACVVCNETHYDNAARTKCIVREIVYMSFGSAAGVLIFTFALLGILITSCAAVVFWRLRQTPIVSTSGRWMLSAFFVTLQLTFLFGIIFVFAKPTTASCIIIESIHELLTMLYSGFLFAKTRAANNILRRAVSPLKDMPSDLTGLIILGVSIAIELVLIVIRQSMAPSRSYFWNQEDNSRLLECQQHFNVARIMAVAVPMTILVTTTFLAFRERNNTDAFNEPKFLSFSTIALCILLSAFIPTYRYVVGISRILVVVFTAFATAFSCMGCLFIPKLYVIFVRPEQN</sequence>
<keyword evidence="2" id="KW-1003">Cell membrane</keyword>
<keyword evidence="6" id="KW-0297">G-protein coupled receptor</keyword>
<protein>
    <recommendedName>
        <fullName evidence="12">G-protein coupled receptors family 3 profile domain-containing protein</fullName>
    </recommendedName>
</protein>
<feature type="transmembrane region" description="Helical" evidence="11">
    <location>
        <begin position="440"/>
        <end position="473"/>
    </location>
</feature>
<feature type="transmembrane region" description="Helical" evidence="11">
    <location>
        <begin position="7"/>
        <end position="29"/>
    </location>
</feature>
<accession>A7S0D2</accession>
<evidence type="ECO:0000256" key="6">
    <source>
        <dbReference type="ARBA" id="ARBA00023040"/>
    </source>
</evidence>
<keyword evidence="14" id="KW-1185">Reference proteome</keyword>
<dbReference type="GO" id="GO:0007216">
    <property type="term" value="P:G protein-coupled glutamate receptor signaling pathway"/>
    <property type="evidence" value="ECO:0000318"/>
    <property type="project" value="GO_Central"/>
</dbReference>
<evidence type="ECO:0000256" key="3">
    <source>
        <dbReference type="ARBA" id="ARBA00022692"/>
    </source>
</evidence>
<evidence type="ECO:0000313" key="14">
    <source>
        <dbReference type="Proteomes" id="UP000001593"/>
    </source>
</evidence>
<keyword evidence="5 11" id="KW-1133">Transmembrane helix</keyword>
<dbReference type="PROSITE" id="PS50259">
    <property type="entry name" value="G_PROTEIN_RECEP_F3_4"/>
    <property type="match status" value="1"/>
</dbReference>
<dbReference type="InParanoid" id="A7S0D2"/>
<dbReference type="KEGG" id="nve:5514718"/>
<proteinExistence type="predicted"/>
<feature type="non-terminal residue" evidence="13">
    <location>
        <position position="1"/>
    </location>
</feature>
<keyword evidence="9" id="KW-0325">Glycoprotein</keyword>
<feature type="transmembrane region" description="Helical" evidence="11">
    <location>
        <begin position="485"/>
        <end position="507"/>
    </location>
</feature>
<evidence type="ECO:0000256" key="11">
    <source>
        <dbReference type="SAM" id="Phobius"/>
    </source>
</evidence>
<dbReference type="InterPro" id="IPR038550">
    <property type="entry name" value="GPCR_3_9-Cys_sf"/>
</dbReference>
<evidence type="ECO:0000256" key="7">
    <source>
        <dbReference type="ARBA" id="ARBA00023136"/>
    </source>
</evidence>
<keyword evidence="10" id="KW-0807">Transducer</keyword>
<dbReference type="CDD" id="cd13953">
    <property type="entry name" value="7tm_classC_mGluR-like"/>
    <property type="match status" value="1"/>
</dbReference>
<dbReference type="eggNOG" id="KOG1056">
    <property type="taxonomic scope" value="Eukaryota"/>
</dbReference>
<evidence type="ECO:0000256" key="9">
    <source>
        <dbReference type="ARBA" id="ARBA00023180"/>
    </source>
</evidence>
<dbReference type="EMBL" id="DS469560">
    <property type="protein sequence ID" value="EDO42855.1"/>
    <property type="molecule type" value="Genomic_DNA"/>
</dbReference>
<dbReference type="HOGENOM" id="CLU_005389_0_0_1"/>
<evidence type="ECO:0000256" key="1">
    <source>
        <dbReference type="ARBA" id="ARBA00004651"/>
    </source>
</evidence>
<evidence type="ECO:0000259" key="12">
    <source>
        <dbReference type="PROSITE" id="PS50259"/>
    </source>
</evidence>
<dbReference type="SUPFAM" id="SSF53822">
    <property type="entry name" value="Periplasmic binding protein-like I"/>
    <property type="match status" value="1"/>
</dbReference>
<dbReference type="GO" id="GO:0005886">
    <property type="term" value="C:plasma membrane"/>
    <property type="evidence" value="ECO:0000318"/>
    <property type="project" value="GO_Central"/>
</dbReference>
<dbReference type="PRINTS" id="PR00592">
    <property type="entry name" value="CASENSINGR"/>
</dbReference>
<dbReference type="Gene3D" id="2.10.50.30">
    <property type="entry name" value="GPCR, family 3, nine cysteines domain"/>
    <property type="match status" value="1"/>
</dbReference>
<dbReference type="InterPro" id="IPR050726">
    <property type="entry name" value="mGluR"/>
</dbReference>
<dbReference type="Proteomes" id="UP000001593">
    <property type="component" value="Unassembled WGS sequence"/>
</dbReference>
<dbReference type="GO" id="GO:0001640">
    <property type="term" value="F:adenylate cyclase inhibiting G protein-coupled glutamate receptor activity"/>
    <property type="evidence" value="ECO:0000318"/>
    <property type="project" value="GO_Central"/>
</dbReference>
<dbReference type="InterPro" id="IPR017978">
    <property type="entry name" value="GPCR_3_C"/>
</dbReference>
<feature type="transmembrane region" description="Helical" evidence="11">
    <location>
        <begin position="605"/>
        <end position="626"/>
    </location>
</feature>
<evidence type="ECO:0000256" key="8">
    <source>
        <dbReference type="ARBA" id="ARBA00023170"/>
    </source>
</evidence>
<dbReference type="Pfam" id="PF01094">
    <property type="entry name" value="ANF_receptor"/>
    <property type="match status" value="1"/>
</dbReference>
<gene>
    <name evidence="13" type="ORF">NEMVEDRAFT_v1g60580</name>
</gene>
<dbReference type="Pfam" id="PF00003">
    <property type="entry name" value="7tm_3"/>
    <property type="match status" value="1"/>
</dbReference>
<reference evidence="13 14" key="1">
    <citation type="journal article" date="2007" name="Science">
        <title>Sea anemone genome reveals ancestral eumetazoan gene repertoire and genomic organization.</title>
        <authorList>
            <person name="Putnam N.H."/>
            <person name="Srivastava M."/>
            <person name="Hellsten U."/>
            <person name="Dirks B."/>
            <person name="Chapman J."/>
            <person name="Salamov A."/>
            <person name="Terry A."/>
            <person name="Shapiro H."/>
            <person name="Lindquist E."/>
            <person name="Kapitonov V.V."/>
            <person name="Jurka J."/>
            <person name="Genikhovich G."/>
            <person name="Grigoriev I.V."/>
            <person name="Lucas S.M."/>
            <person name="Steele R.E."/>
            <person name="Finnerty J.R."/>
            <person name="Technau U."/>
            <person name="Martindale M.Q."/>
            <person name="Rokhsar D.S."/>
        </authorList>
    </citation>
    <scope>NUCLEOTIDE SEQUENCE [LARGE SCALE GENOMIC DNA]</scope>
    <source>
        <strain evidence="14">CH2 X CH6</strain>
    </source>
</reference>
<keyword evidence="8" id="KW-0675">Receptor</keyword>
<comment type="subcellular location">
    <subcellularLocation>
        <location evidence="1">Cell membrane</location>
        <topology evidence="1">Multi-pass membrane protein</topology>
    </subcellularLocation>
</comment>
<evidence type="ECO:0000256" key="4">
    <source>
        <dbReference type="ARBA" id="ARBA00022729"/>
    </source>
</evidence>
<dbReference type="PRINTS" id="PR00248">
    <property type="entry name" value="GPCRMGR"/>
</dbReference>
<feature type="transmembrane region" description="Helical" evidence="11">
    <location>
        <begin position="557"/>
        <end position="576"/>
    </location>
</feature>
<evidence type="ECO:0000313" key="13">
    <source>
        <dbReference type="EMBL" id="EDO42855.1"/>
    </source>
</evidence>
<dbReference type="FunFam" id="3.40.50.2300:FF:000514">
    <property type="entry name" value="Metabotropic glutamate receptor"/>
    <property type="match status" value="1"/>
</dbReference>
<feature type="domain" description="G-protein coupled receptors family 3 profile" evidence="12">
    <location>
        <begin position="448"/>
        <end position="701"/>
    </location>
</feature>
<dbReference type="InterPro" id="IPR001828">
    <property type="entry name" value="ANF_lig-bd_rcpt"/>
</dbReference>
<evidence type="ECO:0000256" key="2">
    <source>
        <dbReference type="ARBA" id="ARBA00022475"/>
    </source>
</evidence>
<dbReference type="STRING" id="45351.A7S0D2"/>
<dbReference type="Gene3D" id="3.40.50.2300">
    <property type="match status" value="2"/>
</dbReference>
<dbReference type="OMA" id="LRENSIC"/>
<dbReference type="InterPro" id="IPR028082">
    <property type="entry name" value="Peripla_BP_I"/>
</dbReference>
<keyword evidence="4" id="KW-0732">Signal</keyword>
<evidence type="ECO:0000256" key="5">
    <source>
        <dbReference type="ARBA" id="ARBA00022989"/>
    </source>
</evidence>
<keyword evidence="7 11" id="KW-0472">Membrane</keyword>
<evidence type="ECO:0000256" key="10">
    <source>
        <dbReference type="ARBA" id="ARBA00023224"/>
    </source>
</evidence>
<name>A7S0D2_NEMVE</name>